<dbReference type="KEGG" id="acan:ACA1_104910"/>
<feature type="compositionally biased region" description="Low complexity" evidence="1">
    <location>
        <begin position="136"/>
        <end position="151"/>
    </location>
</feature>
<gene>
    <name evidence="2" type="ORF">ACA1_104910</name>
</gene>
<dbReference type="SUPFAM" id="SSF50998">
    <property type="entry name" value="Quinoprotein alcohol dehydrogenase-like"/>
    <property type="match status" value="1"/>
</dbReference>
<evidence type="ECO:0000256" key="1">
    <source>
        <dbReference type="SAM" id="MobiDB-lite"/>
    </source>
</evidence>
<accession>L8GV17</accession>
<feature type="region of interest" description="Disordered" evidence="1">
    <location>
        <begin position="132"/>
        <end position="159"/>
    </location>
</feature>
<feature type="compositionally biased region" description="Basic and acidic residues" evidence="1">
    <location>
        <begin position="92"/>
        <end position="103"/>
    </location>
</feature>
<dbReference type="Proteomes" id="UP000011083">
    <property type="component" value="Unassembled WGS sequence"/>
</dbReference>
<evidence type="ECO:0000313" key="2">
    <source>
        <dbReference type="EMBL" id="ELR16458.1"/>
    </source>
</evidence>
<dbReference type="AlphaFoldDB" id="L8GV17"/>
<protein>
    <submittedName>
        <fullName evidence="2">Uncharacterized protein</fullName>
    </submittedName>
</protein>
<dbReference type="EMBL" id="KB007993">
    <property type="protein sequence ID" value="ELR16458.1"/>
    <property type="molecule type" value="Genomic_DNA"/>
</dbReference>
<proteinExistence type="predicted"/>
<dbReference type="GeneID" id="14917150"/>
<feature type="region of interest" description="Disordered" evidence="1">
    <location>
        <begin position="83"/>
        <end position="109"/>
    </location>
</feature>
<dbReference type="VEuPathDB" id="AmoebaDB:ACA1_104910"/>
<dbReference type="InterPro" id="IPR011047">
    <property type="entry name" value="Quinoprotein_ADH-like_sf"/>
</dbReference>
<evidence type="ECO:0000313" key="3">
    <source>
        <dbReference type="Proteomes" id="UP000011083"/>
    </source>
</evidence>
<keyword evidence="3" id="KW-1185">Reference proteome</keyword>
<organism evidence="2 3">
    <name type="scientific">Acanthamoeba castellanii (strain ATCC 30010 / Neff)</name>
    <dbReference type="NCBI Taxonomy" id="1257118"/>
    <lineage>
        <taxon>Eukaryota</taxon>
        <taxon>Amoebozoa</taxon>
        <taxon>Discosea</taxon>
        <taxon>Longamoebia</taxon>
        <taxon>Centramoebida</taxon>
        <taxon>Acanthamoebidae</taxon>
        <taxon>Acanthamoeba</taxon>
    </lineage>
</organism>
<dbReference type="RefSeq" id="XP_004338471.1">
    <property type="nucleotide sequence ID" value="XM_004338423.1"/>
</dbReference>
<sequence length="425" mass="47965">MGGQLFLLNWKTGQRAALLKEGRPVTYCHFTDDGRLVFRVAGRGDLGEQDACYVVGKDVYGTWRNGCVRLDRLRAVDELEGRHKTGNHNHHSHADGDDGDHPTFSRKRAKEESDEMMVTYCFVEEDIVASPAPTPAAGRSGSSSDQAAGAAPTNKPACKPTLFQGEVAKETKWERKLRRIAEAQGKHYETSKTVWGVDFHDDDTLAVTKWDKSLEVWSRRPEKNKDWSKKMNIYSHYDSGLQIQSLKDTTGEDAVIVTEGLDHTRWRIVKILIPSGRTAWARHFDLGVNYTARMNRTGHTLVECSELPPENARLIAPDGKMTTTSIMSPLLHGVTLYNFCQKQTDEFFYCSKEEGQPIMLCQFNPVKNTYTKLFPLSAFGPNVERLRNGVYVRDALGEGLIVDVTTRFKTINIVRIDLNTHKKSR</sequence>
<reference evidence="2 3" key="1">
    <citation type="journal article" date="2013" name="Genome Biol.">
        <title>Genome of Acanthamoeba castellanii highlights extensive lateral gene transfer and early evolution of tyrosine kinase signaling.</title>
        <authorList>
            <person name="Clarke M."/>
            <person name="Lohan A.J."/>
            <person name="Liu B."/>
            <person name="Lagkouvardos I."/>
            <person name="Roy S."/>
            <person name="Zafar N."/>
            <person name="Bertelli C."/>
            <person name="Schilde C."/>
            <person name="Kianianmomeni A."/>
            <person name="Burglin T.R."/>
            <person name="Frech C."/>
            <person name="Turcotte B."/>
            <person name="Kopec K.O."/>
            <person name="Synnott J.M."/>
            <person name="Choo C."/>
            <person name="Paponov I."/>
            <person name="Finkler A."/>
            <person name="Soon Heng Tan C."/>
            <person name="Hutchins A.P."/>
            <person name="Weinmeier T."/>
            <person name="Rattei T."/>
            <person name="Chu J.S."/>
            <person name="Gimenez G."/>
            <person name="Irimia M."/>
            <person name="Rigden D.J."/>
            <person name="Fitzpatrick D.A."/>
            <person name="Lorenzo-Morales J."/>
            <person name="Bateman A."/>
            <person name="Chiu C.H."/>
            <person name="Tang P."/>
            <person name="Hegemann P."/>
            <person name="Fromm H."/>
            <person name="Raoult D."/>
            <person name="Greub G."/>
            <person name="Miranda-Saavedra D."/>
            <person name="Chen N."/>
            <person name="Nash P."/>
            <person name="Ginger M.L."/>
            <person name="Horn M."/>
            <person name="Schaap P."/>
            <person name="Caler L."/>
            <person name="Loftus B."/>
        </authorList>
    </citation>
    <scope>NUCLEOTIDE SEQUENCE [LARGE SCALE GENOMIC DNA]</scope>
    <source>
        <strain evidence="2 3">Neff</strain>
    </source>
</reference>
<name>L8GV17_ACACF</name>